<evidence type="ECO:0000313" key="3">
    <source>
        <dbReference type="Proteomes" id="UP000320948"/>
    </source>
</evidence>
<dbReference type="AlphaFoldDB" id="A0A6N4RAX0"/>
<reference evidence="2 3" key="1">
    <citation type="journal article" date="2017" name="Nat. Commun.">
        <title>In situ click chemistry generation of cyclooxygenase-2 inhibitors.</title>
        <authorList>
            <person name="Bhardwaj A."/>
            <person name="Kaur J."/>
            <person name="Wuest M."/>
            <person name="Wuest F."/>
        </authorList>
    </citation>
    <scope>NUCLEOTIDE SEQUENCE [LARGE SCALE GENOMIC DNA]</scope>
    <source>
        <strain evidence="2">S2_018_000_R2_106</strain>
    </source>
</reference>
<organism evidence="2 3">
    <name type="scientific">Blastochloris viridis</name>
    <name type="common">Rhodopseudomonas viridis</name>
    <dbReference type="NCBI Taxonomy" id="1079"/>
    <lineage>
        <taxon>Bacteria</taxon>
        <taxon>Pseudomonadati</taxon>
        <taxon>Pseudomonadota</taxon>
        <taxon>Alphaproteobacteria</taxon>
        <taxon>Hyphomicrobiales</taxon>
        <taxon>Blastochloridaceae</taxon>
        <taxon>Blastochloris</taxon>
    </lineage>
</organism>
<protein>
    <submittedName>
        <fullName evidence="2">Uncharacterized protein</fullName>
    </submittedName>
</protein>
<name>A0A6N4RAX0_BLAVI</name>
<comment type="caution">
    <text evidence="2">The sequence shown here is derived from an EMBL/GenBank/DDBJ whole genome shotgun (WGS) entry which is preliminary data.</text>
</comment>
<sequence>MRSISKDIRDSINNDIAVTPAAVMARSAPGWANMTVLQRVERAAEEARANGTYGKPTPAPGEGVSH</sequence>
<gene>
    <name evidence="2" type="ORF">DI628_05705</name>
</gene>
<evidence type="ECO:0000256" key="1">
    <source>
        <dbReference type="SAM" id="MobiDB-lite"/>
    </source>
</evidence>
<dbReference type="Proteomes" id="UP000320948">
    <property type="component" value="Unassembled WGS sequence"/>
</dbReference>
<feature type="region of interest" description="Disordered" evidence="1">
    <location>
        <begin position="47"/>
        <end position="66"/>
    </location>
</feature>
<proteinExistence type="predicted"/>
<evidence type="ECO:0000313" key="2">
    <source>
        <dbReference type="EMBL" id="TKW60411.1"/>
    </source>
</evidence>
<dbReference type="EMBL" id="VAFM01000002">
    <property type="protein sequence ID" value="TKW60411.1"/>
    <property type="molecule type" value="Genomic_DNA"/>
</dbReference>
<accession>A0A6N4RAX0</accession>